<keyword evidence="13" id="KW-0282">Flagellum</keyword>
<comment type="caution">
    <text evidence="13">The sequence shown here is derived from an EMBL/GenBank/DDBJ whole genome shotgun (WGS) entry which is preliminary data.</text>
</comment>
<evidence type="ECO:0000313" key="14">
    <source>
        <dbReference type="Proteomes" id="UP000237749"/>
    </source>
</evidence>
<dbReference type="GO" id="GO:0009425">
    <property type="term" value="C:bacterial-type flagellum basal body"/>
    <property type="evidence" value="ECO:0007669"/>
    <property type="project" value="UniProtKB-SubCell"/>
</dbReference>
<keyword evidence="8 12" id="KW-1133">Transmembrane helix</keyword>
<evidence type="ECO:0000256" key="7">
    <source>
        <dbReference type="ARBA" id="ARBA00022927"/>
    </source>
</evidence>
<evidence type="ECO:0000256" key="1">
    <source>
        <dbReference type="ARBA" id="ARBA00006257"/>
    </source>
</evidence>
<evidence type="ECO:0000256" key="9">
    <source>
        <dbReference type="ARBA" id="ARBA00023136"/>
    </source>
</evidence>
<evidence type="ECO:0000313" key="13">
    <source>
        <dbReference type="EMBL" id="PPK78708.1"/>
    </source>
</evidence>
<dbReference type="PRINTS" id="PR00951">
    <property type="entry name" value="FLGBIOSNFLIP"/>
</dbReference>
<keyword evidence="3 12" id="KW-0813">Transport</keyword>
<evidence type="ECO:0000256" key="6">
    <source>
        <dbReference type="ARBA" id="ARBA00022795"/>
    </source>
</evidence>
<evidence type="ECO:0000256" key="12">
    <source>
        <dbReference type="RuleBase" id="RU362069"/>
    </source>
</evidence>
<comment type="similarity">
    <text evidence="1 12">Belongs to the FliP/MopC/SpaP family.</text>
</comment>
<keyword evidence="13" id="KW-0969">Cilium</keyword>
<dbReference type="PROSITE" id="PS01061">
    <property type="entry name" value="FLIP_2"/>
    <property type="match status" value="1"/>
</dbReference>
<dbReference type="Pfam" id="PF00813">
    <property type="entry name" value="FliP"/>
    <property type="match status" value="1"/>
</dbReference>
<keyword evidence="13" id="KW-0966">Cell projection</keyword>
<dbReference type="AlphaFoldDB" id="A0A2S6HMW1"/>
<keyword evidence="4 12" id="KW-1003">Cell membrane</keyword>
<dbReference type="GO" id="GO:0044781">
    <property type="term" value="P:bacterial-type flagellum organization"/>
    <property type="evidence" value="ECO:0007669"/>
    <property type="project" value="UniProtKB-UniRule"/>
</dbReference>
<dbReference type="InterPro" id="IPR005837">
    <property type="entry name" value="FliP"/>
</dbReference>
<evidence type="ECO:0000256" key="2">
    <source>
        <dbReference type="ARBA" id="ARBA00021714"/>
    </source>
</evidence>
<dbReference type="Proteomes" id="UP000237749">
    <property type="component" value="Unassembled WGS sequence"/>
</dbReference>
<dbReference type="EMBL" id="PTJA01000013">
    <property type="protein sequence ID" value="PPK78708.1"/>
    <property type="molecule type" value="Genomic_DNA"/>
</dbReference>
<keyword evidence="10" id="KW-0975">Bacterial flagellum</keyword>
<proteinExistence type="inferred from homology"/>
<dbReference type="OrthoDB" id="9805111at2"/>
<evidence type="ECO:0000256" key="11">
    <source>
        <dbReference type="ARBA" id="ARBA00023225"/>
    </source>
</evidence>
<keyword evidence="14" id="KW-1185">Reference proteome</keyword>
<name>A0A2S6HMW1_9FIRM</name>
<protein>
    <recommendedName>
        <fullName evidence="2 12">Flagellar biosynthetic protein FliP</fullName>
    </recommendedName>
</protein>
<comment type="subcellular location">
    <subcellularLocation>
        <location evidence="12">Cell membrane</location>
        <topology evidence="12">Multi-pass membrane protein</topology>
    </subcellularLocation>
    <subcellularLocation>
        <location evidence="12">Bacterial flagellum basal body</location>
    </subcellularLocation>
</comment>
<feature type="transmembrane region" description="Helical" evidence="12">
    <location>
        <begin position="187"/>
        <end position="207"/>
    </location>
</feature>
<dbReference type="PRINTS" id="PR01302">
    <property type="entry name" value="TYPE3IMPPROT"/>
</dbReference>
<accession>A0A2S6HMW1</accession>
<keyword evidence="11 12" id="KW-1006">Bacterial flagellum protein export</keyword>
<dbReference type="NCBIfam" id="TIGR01103">
    <property type="entry name" value="fliP"/>
    <property type="match status" value="1"/>
</dbReference>
<feature type="transmembrane region" description="Helical" evidence="12">
    <location>
        <begin position="61"/>
        <end position="80"/>
    </location>
</feature>
<comment type="function">
    <text evidence="12">Plays a role in the flagellum-specific transport system.</text>
</comment>
<keyword evidence="5 12" id="KW-0812">Transmembrane</keyword>
<evidence type="ECO:0000256" key="10">
    <source>
        <dbReference type="ARBA" id="ARBA00023143"/>
    </source>
</evidence>
<dbReference type="InterPro" id="IPR005838">
    <property type="entry name" value="T3SS_IM_P"/>
</dbReference>
<dbReference type="NCBIfam" id="NF009438">
    <property type="entry name" value="PRK12797.1"/>
    <property type="match status" value="1"/>
</dbReference>
<evidence type="ECO:0000256" key="3">
    <source>
        <dbReference type="ARBA" id="ARBA00022448"/>
    </source>
</evidence>
<dbReference type="GO" id="GO:0009306">
    <property type="term" value="P:protein secretion"/>
    <property type="evidence" value="ECO:0007669"/>
    <property type="project" value="UniProtKB-UniRule"/>
</dbReference>
<sequence length="219" mass="24661">MNTDALVNINGGRVPTLELFLILTIISLLPSILVMMTSFTRIIIILSFTRNALGVQQTPPNIVLVGIALFLTLFIMDPVIKDINTQAYQPYIKEEINQSEALKRAQIPMKRFMLKQTETSTLNLFVDLSHTEKAENIEDLPMTVVIPSFMTSELKRAFTAGFMIFLPFMLVDIVVSSTLMSMGMVMLPPAMISLPFKLLLFVTVNGWELLFTNLVKSFH</sequence>
<keyword evidence="7 12" id="KW-0653">Protein transport</keyword>
<evidence type="ECO:0000256" key="8">
    <source>
        <dbReference type="ARBA" id="ARBA00022989"/>
    </source>
</evidence>
<dbReference type="PANTHER" id="PTHR30587">
    <property type="entry name" value="FLAGELLAR BIOSYNTHETIC PROTEIN FLIP"/>
    <property type="match status" value="1"/>
</dbReference>
<organism evidence="13 14">
    <name type="scientific">Lacrimispora xylanisolvens</name>
    <dbReference type="NCBI Taxonomy" id="384636"/>
    <lineage>
        <taxon>Bacteria</taxon>
        <taxon>Bacillati</taxon>
        <taxon>Bacillota</taxon>
        <taxon>Clostridia</taxon>
        <taxon>Lachnospirales</taxon>
        <taxon>Lachnospiraceae</taxon>
        <taxon>Lacrimispora</taxon>
    </lineage>
</organism>
<evidence type="ECO:0000256" key="5">
    <source>
        <dbReference type="ARBA" id="ARBA00022692"/>
    </source>
</evidence>
<dbReference type="RefSeq" id="WP_104438789.1">
    <property type="nucleotide sequence ID" value="NZ_PTJA01000013.1"/>
</dbReference>
<evidence type="ECO:0000256" key="4">
    <source>
        <dbReference type="ARBA" id="ARBA00022475"/>
    </source>
</evidence>
<keyword evidence="6 12" id="KW-1005">Bacterial flagellum biogenesis</keyword>
<feature type="transmembrane region" description="Helical" evidence="12">
    <location>
        <begin position="157"/>
        <end position="175"/>
    </location>
</feature>
<feature type="transmembrane region" description="Helical" evidence="12">
    <location>
        <begin position="20"/>
        <end position="49"/>
    </location>
</feature>
<keyword evidence="9 12" id="KW-0472">Membrane</keyword>
<dbReference type="GO" id="GO:0005886">
    <property type="term" value="C:plasma membrane"/>
    <property type="evidence" value="ECO:0007669"/>
    <property type="project" value="UniProtKB-SubCell"/>
</dbReference>
<gene>
    <name evidence="12" type="primary">fliP</name>
    <name evidence="13" type="ORF">BXY41_11338</name>
</gene>
<dbReference type="PANTHER" id="PTHR30587:SF0">
    <property type="entry name" value="FLAGELLAR BIOSYNTHETIC PROTEIN FLIP"/>
    <property type="match status" value="1"/>
</dbReference>
<reference evidence="13 14" key="1">
    <citation type="submission" date="2018-02" db="EMBL/GenBank/DDBJ databases">
        <title>Genomic Encyclopedia of Archaeal and Bacterial Type Strains, Phase II (KMG-II): from individual species to whole genera.</title>
        <authorList>
            <person name="Goeker M."/>
        </authorList>
    </citation>
    <scope>NUCLEOTIDE SEQUENCE [LARGE SCALE GENOMIC DNA]</scope>
    <source>
        <strain evidence="13 14">DSM 3808</strain>
    </source>
</reference>